<dbReference type="Pfam" id="PF00072">
    <property type="entry name" value="Response_reg"/>
    <property type="match status" value="1"/>
</dbReference>
<evidence type="ECO:0000256" key="6">
    <source>
        <dbReference type="PROSITE-ProRule" id="PRU00169"/>
    </source>
</evidence>
<dbReference type="PROSITE" id="PS50110">
    <property type="entry name" value="RESPONSE_REGULATORY"/>
    <property type="match status" value="1"/>
</dbReference>
<evidence type="ECO:0000256" key="2">
    <source>
        <dbReference type="ARBA" id="ARBA00010330"/>
    </source>
</evidence>
<evidence type="ECO:0000256" key="5">
    <source>
        <dbReference type="ARBA" id="ARBA00023242"/>
    </source>
</evidence>
<dbReference type="STRING" id="337451.A0A3S3MWR6"/>
<dbReference type="OrthoDB" id="60033at2759"/>
<feature type="compositionally biased region" description="Low complexity" evidence="8">
    <location>
        <begin position="562"/>
        <end position="582"/>
    </location>
</feature>
<comment type="subcellular location">
    <subcellularLocation>
        <location evidence="1 7">Nucleus</location>
    </subcellularLocation>
</comment>
<keyword evidence="12" id="KW-1185">Reference proteome</keyword>
<keyword evidence="3" id="KW-0902">Two-component regulatory system</keyword>
<dbReference type="Gene3D" id="3.40.50.2300">
    <property type="match status" value="1"/>
</dbReference>
<dbReference type="Proteomes" id="UP000283530">
    <property type="component" value="Unassembled WGS sequence"/>
</dbReference>
<dbReference type="CDD" id="cd17582">
    <property type="entry name" value="psREC_PRR"/>
    <property type="match status" value="1"/>
</dbReference>
<evidence type="ECO:0000256" key="4">
    <source>
        <dbReference type="ARBA" id="ARBA00023108"/>
    </source>
</evidence>
<dbReference type="PROSITE" id="PS51017">
    <property type="entry name" value="CCT"/>
    <property type="match status" value="1"/>
</dbReference>
<evidence type="ECO:0000313" key="12">
    <source>
        <dbReference type="Proteomes" id="UP000283530"/>
    </source>
</evidence>
<gene>
    <name evidence="11" type="ORF">CKAN_01666200</name>
</gene>
<dbReference type="GO" id="GO:0000160">
    <property type="term" value="P:phosphorelay signal transduction system"/>
    <property type="evidence" value="ECO:0007669"/>
    <property type="project" value="UniProtKB-KW"/>
</dbReference>
<feature type="domain" description="Response regulatory" evidence="9">
    <location>
        <begin position="33"/>
        <end position="151"/>
    </location>
</feature>
<dbReference type="InterPro" id="IPR010402">
    <property type="entry name" value="CCT_domain"/>
</dbReference>
<feature type="compositionally biased region" description="Basic and acidic residues" evidence="8">
    <location>
        <begin position="518"/>
        <end position="532"/>
    </location>
</feature>
<feature type="domain" description="CCT" evidence="10">
    <location>
        <begin position="626"/>
        <end position="668"/>
    </location>
</feature>
<feature type="region of interest" description="Disordered" evidence="8">
    <location>
        <begin position="394"/>
        <end position="415"/>
    </location>
</feature>
<organism evidence="11 12">
    <name type="scientific">Cinnamomum micranthum f. kanehirae</name>
    <dbReference type="NCBI Taxonomy" id="337451"/>
    <lineage>
        <taxon>Eukaryota</taxon>
        <taxon>Viridiplantae</taxon>
        <taxon>Streptophyta</taxon>
        <taxon>Embryophyta</taxon>
        <taxon>Tracheophyta</taxon>
        <taxon>Spermatophyta</taxon>
        <taxon>Magnoliopsida</taxon>
        <taxon>Magnoliidae</taxon>
        <taxon>Laurales</taxon>
        <taxon>Lauraceae</taxon>
        <taxon>Cinnamomum</taxon>
    </lineage>
</organism>
<proteinExistence type="inferred from homology"/>
<sequence length="684" mass="76195">MGEEDLVLEEMEKGCEDLSVGRWERFLPRLGLRVLLVEGDDSTRQIVAALLKKCNFKVTTVSDGLKAWEMLKEKPHSIDLILTEVQLPSISGFCLLTMIMEHEKCKNIPVIMMSSHDSVSIVFKCMMRGAADFLVKPVRKNELRNLWQHVWRRQALTSPQHGCQDGGLKLGANSKNNAMSSHSNDCVASVQKNKECSEKRSDSQSSCTKPDMEAESTRLNDVQDLLQPKCCSSLSVDSTVHECEEHVKLGRMLLMHESKAEGDEIMTPASDRKDSDMVNENGHFVGKQDRIVHSREAIDLIGTIENHSLCNYQYTEDNAVGGDFSDVNRLPNKKENLCKFSSAPLLELSLRRFCPSGIQEIEESQYLNHSNASAFSRYNSRTVQHAFLSSTSIPAPQDCTDNTLKPPSNQGAGNAMDTLEYNEVAPNNMEEDSPLVTDPYTQDNMGLSCPKLGLIPVPIPFSGMPLDGLHSSYGTLPQHMFYTYPTGAPGPPPWNTHSMSPQEAFYVNSFHQSIPKTHNPEKDHHPCDKNVDKSGYQSGTTQERNLESSEDPKHIPSAPAESGSSNLCNGSSGNQKSSGSGSVCNESNRNISAAATPVATSESGNDECIFTTDQVRSIDCQHVSRREAALTKFRLKRKDRCYEKKVRYQSRKKLAEERPRVKGQFVRRVQPDSHQPFAELDSCF</sequence>
<protein>
    <submittedName>
        <fullName evidence="11">Two-component response regulator-like protein PRR95</fullName>
    </submittedName>
</protein>
<comment type="similarity">
    <text evidence="2">Belongs to the ARR-like family.</text>
</comment>
<evidence type="ECO:0000313" key="11">
    <source>
        <dbReference type="EMBL" id="RWR87706.1"/>
    </source>
</evidence>
<accession>A0A3S3MWR6</accession>
<dbReference type="SMART" id="SM00448">
    <property type="entry name" value="REC"/>
    <property type="match status" value="1"/>
</dbReference>
<evidence type="ECO:0000256" key="7">
    <source>
        <dbReference type="PROSITE-ProRule" id="PRU00357"/>
    </source>
</evidence>
<comment type="caution">
    <text evidence="6">Lacks conserved residue(s) required for the propagation of feature annotation.</text>
</comment>
<evidence type="ECO:0000256" key="3">
    <source>
        <dbReference type="ARBA" id="ARBA00023012"/>
    </source>
</evidence>
<dbReference type="PANTHER" id="PTHR43874">
    <property type="entry name" value="TWO-COMPONENT RESPONSE REGULATOR"/>
    <property type="match status" value="1"/>
</dbReference>
<feature type="compositionally biased region" description="Basic and acidic residues" evidence="8">
    <location>
        <begin position="544"/>
        <end position="554"/>
    </location>
</feature>
<feature type="region of interest" description="Disordered" evidence="8">
    <location>
        <begin position="513"/>
        <end position="585"/>
    </location>
</feature>
<dbReference type="InterPro" id="IPR011006">
    <property type="entry name" value="CheY-like_superfamily"/>
</dbReference>
<dbReference type="EMBL" id="QPKB01000006">
    <property type="protein sequence ID" value="RWR87706.1"/>
    <property type="molecule type" value="Genomic_DNA"/>
</dbReference>
<evidence type="ECO:0000259" key="10">
    <source>
        <dbReference type="PROSITE" id="PS51017"/>
    </source>
</evidence>
<name>A0A3S3MWR6_9MAGN</name>
<dbReference type="InterPro" id="IPR045279">
    <property type="entry name" value="ARR-like"/>
</dbReference>
<feature type="compositionally biased region" description="Polar residues" evidence="8">
    <location>
        <begin position="394"/>
        <end position="412"/>
    </location>
</feature>
<evidence type="ECO:0000256" key="1">
    <source>
        <dbReference type="ARBA" id="ARBA00004123"/>
    </source>
</evidence>
<dbReference type="GO" id="GO:0009736">
    <property type="term" value="P:cytokinin-activated signaling pathway"/>
    <property type="evidence" value="ECO:0007669"/>
    <property type="project" value="InterPro"/>
</dbReference>
<evidence type="ECO:0000256" key="8">
    <source>
        <dbReference type="SAM" id="MobiDB-lite"/>
    </source>
</evidence>
<dbReference type="GO" id="GO:0048511">
    <property type="term" value="P:rhythmic process"/>
    <property type="evidence" value="ECO:0007669"/>
    <property type="project" value="UniProtKB-KW"/>
</dbReference>
<keyword evidence="5 7" id="KW-0539">Nucleus</keyword>
<comment type="caution">
    <text evidence="11">The sequence shown here is derived from an EMBL/GenBank/DDBJ whole genome shotgun (WGS) entry which is preliminary data.</text>
</comment>
<evidence type="ECO:0000259" key="9">
    <source>
        <dbReference type="PROSITE" id="PS50110"/>
    </source>
</evidence>
<reference evidence="11 12" key="1">
    <citation type="journal article" date="2019" name="Nat. Plants">
        <title>Stout camphor tree genome fills gaps in understanding of flowering plant genome evolution.</title>
        <authorList>
            <person name="Chaw S.M."/>
            <person name="Liu Y.C."/>
            <person name="Wu Y.W."/>
            <person name="Wang H.Y."/>
            <person name="Lin C.I."/>
            <person name="Wu C.S."/>
            <person name="Ke H.M."/>
            <person name="Chang L.Y."/>
            <person name="Hsu C.Y."/>
            <person name="Yang H.T."/>
            <person name="Sudianto E."/>
            <person name="Hsu M.H."/>
            <person name="Wu K.P."/>
            <person name="Wang L.N."/>
            <person name="Leebens-Mack J.H."/>
            <person name="Tsai I.J."/>
        </authorList>
    </citation>
    <scope>NUCLEOTIDE SEQUENCE [LARGE SCALE GENOMIC DNA]</scope>
    <source>
        <strain evidence="12">cv. Chaw 1501</strain>
        <tissue evidence="11">Young leaves</tissue>
    </source>
</reference>
<dbReference type="SUPFAM" id="SSF52172">
    <property type="entry name" value="CheY-like"/>
    <property type="match status" value="1"/>
</dbReference>
<dbReference type="InterPro" id="IPR001789">
    <property type="entry name" value="Sig_transdc_resp-reg_receiver"/>
</dbReference>
<dbReference type="AlphaFoldDB" id="A0A3S3MWR6"/>
<dbReference type="Pfam" id="PF06203">
    <property type="entry name" value="CCT"/>
    <property type="match status" value="1"/>
</dbReference>
<dbReference type="PANTHER" id="PTHR43874:SF146">
    <property type="entry name" value="TWO-COMPONENT RESPONSE REGULATOR-LIKE APRR9"/>
    <property type="match status" value="1"/>
</dbReference>
<dbReference type="GO" id="GO:0005634">
    <property type="term" value="C:nucleus"/>
    <property type="evidence" value="ECO:0007669"/>
    <property type="project" value="UniProtKB-SubCell"/>
</dbReference>
<keyword evidence="4" id="KW-0090">Biological rhythms</keyword>